<proteinExistence type="inferred from homology"/>
<dbReference type="InterPro" id="IPR004367">
    <property type="entry name" value="Cyclin_C-dom"/>
</dbReference>
<dbReference type="HOGENOM" id="CLU_052190_0_0_1"/>
<comment type="similarity">
    <text evidence="4">Belongs to the cyclin family.</text>
</comment>
<gene>
    <name evidence="7" type="primary">Dgri\GH12170</name>
    <name evidence="7" type="ORF">Dgri_GH12170</name>
</gene>
<evidence type="ECO:0000256" key="3">
    <source>
        <dbReference type="ARBA" id="ARBA00023306"/>
    </source>
</evidence>
<dbReference type="InterPro" id="IPR013763">
    <property type="entry name" value="Cyclin-like_dom"/>
</dbReference>
<keyword evidence="8" id="KW-1185">Reference proteome</keyword>
<evidence type="ECO:0000259" key="5">
    <source>
        <dbReference type="SMART" id="SM00385"/>
    </source>
</evidence>
<evidence type="ECO:0000256" key="4">
    <source>
        <dbReference type="RuleBase" id="RU000383"/>
    </source>
</evidence>
<evidence type="ECO:0000256" key="2">
    <source>
        <dbReference type="ARBA" id="ARBA00023127"/>
    </source>
</evidence>
<evidence type="ECO:0000259" key="6">
    <source>
        <dbReference type="SMART" id="SM01332"/>
    </source>
</evidence>
<dbReference type="Pfam" id="PF02984">
    <property type="entry name" value="Cyclin_C"/>
    <property type="match status" value="1"/>
</dbReference>
<dbReference type="PhylomeDB" id="B4JJW1"/>
<dbReference type="Proteomes" id="UP000001070">
    <property type="component" value="Unassembled WGS sequence"/>
</dbReference>
<dbReference type="STRING" id="7222.B4JJW1"/>
<dbReference type="InterPro" id="IPR039361">
    <property type="entry name" value="Cyclin"/>
</dbReference>
<dbReference type="SMART" id="SM01332">
    <property type="entry name" value="Cyclin_C"/>
    <property type="match status" value="1"/>
</dbReference>
<dbReference type="EMBL" id="CH916370">
    <property type="protein sequence ID" value="EDV99863.1"/>
    <property type="molecule type" value="Genomic_DNA"/>
</dbReference>
<evidence type="ECO:0000313" key="7">
    <source>
        <dbReference type="EMBL" id="EDV99863.1"/>
    </source>
</evidence>
<dbReference type="OrthoDB" id="306099at2759"/>
<dbReference type="Pfam" id="PF00134">
    <property type="entry name" value="Cyclin_N"/>
    <property type="match status" value="1"/>
</dbReference>
<dbReference type="GO" id="GO:0051301">
    <property type="term" value="P:cell division"/>
    <property type="evidence" value="ECO:0007669"/>
    <property type="project" value="UniProtKB-KW"/>
</dbReference>
<reference evidence="7 8" key="1">
    <citation type="journal article" date="2007" name="Nature">
        <title>Evolution of genes and genomes on the Drosophila phylogeny.</title>
        <authorList>
            <consortium name="Drosophila 12 Genomes Consortium"/>
            <person name="Clark A.G."/>
            <person name="Eisen M.B."/>
            <person name="Smith D.R."/>
            <person name="Bergman C.M."/>
            <person name="Oliver B."/>
            <person name="Markow T.A."/>
            <person name="Kaufman T.C."/>
            <person name="Kellis M."/>
            <person name="Gelbart W."/>
            <person name="Iyer V.N."/>
            <person name="Pollard D.A."/>
            <person name="Sackton T.B."/>
            <person name="Larracuente A.M."/>
            <person name="Singh N.D."/>
            <person name="Abad J.P."/>
            <person name="Abt D.N."/>
            <person name="Adryan B."/>
            <person name="Aguade M."/>
            <person name="Akashi H."/>
            <person name="Anderson W.W."/>
            <person name="Aquadro C.F."/>
            <person name="Ardell D.H."/>
            <person name="Arguello R."/>
            <person name="Artieri C.G."/>
            <person name="Barbash D.A."/>
            <person name="Barker D."/>
            <person name="Barsanti P."/>
            <person name="Batterham P."/>
            <person name="Batzoglou S."/>
            <person name="Begun D."/>
            <person name="Bhutkar A."/>
            <person name="Blanco E."/>
            <person name="Bosak S.A."/>
            <person name="Bradley R.K."/>
            <person name="Brand A.D."/>
            <person name="Brent M.R."/>
            <person name="Brooks A.N."/>
            <person name="Brown R.H."/>
            <person name="Butlin R.K."/>
            <person name="Caggese C."/>
            <person name="Calvi B.R."/>
            <person name="Bernardo de Carvalho A."/>
            <person name="Caspi A."/>
            <person name="Castrezana S."/>
            <person name="Celniker S.E."/>
            <person name="Chang J.L."/>
            <person name="Chapple C."/>
            <person name="Chatterji S."/>
            <person name="Chinwalla A."/>
            <person name="Civetta A."/>
            <person name="Clifton S.W."/>
            <person name="Comeron J.M."/>
            <person name="Costello J.C."/>
            <person name="Coyne J.A."/>
            <person name="Daub J."/>
            <person name="David R.G."/>
            <person name="Delcher A.L."/>
            <person name="Delehaunty K."/>
            <person name="Do C.B."/>
            <person name="Ebling H."/>
            <person name="Edwards K."/>
            <person name="Eickbush T."/>
            <person name="Evans J.D."/>
            <person name="Filipski A."/>
            <person name="Findeiss S."/>
            <person name="Freyhult E."/>
            <person name="Fulton L."/>
            <person name="Fulton R."/>
            <person name="Garcia A.C."/>
            <person name="Gardiner A."/>
            <person name="Garfield D.A."/>
            <person name="Garvin B.E."/>
            <person name="Gibson G."/>
            <person name="Gilbert D."/>
            <person name="Gnerre S."/>
            <person name="Godfrey J."/>
            <person name="Good R."/>
            <person name="Gotea V."/>
            <person name="Gravely B."/>
            <person name="Greenberg A.J."/>
            <person name="Griffiths-Jones S."/>
            <person name="Gross S."/>
            <person name="Guigo R."/>
            <person name="Gustafson E.A."/>
            <person name="Haerty W."/>
            <person name="Hahn M.W."/>
            <person name="Halligan D.L."/>
            <person name="Halpern A.L."/>
            <person name="Halter G.M."/>
            <person name="Han M.V."/>
            <person name="Heger A."/>
            <person name="Hillier L."/>
            <person name="Hinrichs A.S."/>
            <person name="Holmes I."/>
            <person name="Hoskins R.A."/>
            <person name="Hubisz M.J."/>
            <person name="Hultmark D."/>
            <person name="Huntley M.A."/>
            <person name="Jaffe D.B."/>
            <person name="Jagadeeshan S."/>
            <person name="Jeck W.R."/>
            <person name="Johnson J."/>
            <person name="Jones C.D."/>
            <person name="Jordan W.C."/>
            <person name="Karpen G.H."/>
            <person name="Kataoka E."/>
            <person name="Keightley P.D."/>
            <person name="Kheradpour P."/>
            <person name="Kirkness E.F."/>
            <person name="Koerich L.B."/>
            <person name="Kristiansen K."/>
            <person name="Kudrna D."/>
            <person name="Kulathinal R.J."/>
            <person name="Kumar S."/>
            <person name="Kwok R."/>
            <person name="Lander E."/>
            <person name="Langley C.H."/>
            <person name="Lapoint R."/>
            <person name="Lazzaro B.P."/>
            <person name="Lee S.J."/>
            <person name="Levesque L."/>
            <person name="Li R."/>
            <person name="Lin C.F."/>
            <person name="Lin M.F."/>
            <person name="Lindblad-Toh K."/>
            <person name="Llopart A."/>
            <person name="Long M."/>
            <person name="Low L."/>
            <person name="Lozovsky E."/>
            <person name="Lu J."/>
            <person name="Luo M."/>
            <person name="Machado C.A."/>
            <person name="Makalowski W."/>
            <person name="Marzo M."/>
            <person name="Matsuda M."/>
            <person name="Matzkin L."/>
            <person name="McAllister B."/>
            <person name="McBride C.S."/>
            <person name="McKernan B."/>
            <person name="McKernan K."/>
            <person name="Mendez-Lago M."/>
            <person name="Minx P."/>
            <person name="Mollenhauer M.U."/>
            <person name="Montooth K."/>
            <person name="Mount S.M."/>
            <person name="Mu X."/>
            <person name="Myers E."/>
            <person name="Negre B."/>
            <person name="Newfeld S."/>
            <person name="Nielsen R."/>
            <person name="Noor M.A."/>
            <person name="O'Grady P."/>
            <person name="Pachter L."/>
            <person name="Papaceit M."/>
            <person name="Parisi M.J."/>
            <person name="Parisi M."/>
            <person name="Parts L."/>
            <person name="Pedersen J.S."/>
            <person name="Pesole G."/>
            <person name="Phillippy A.M."/>
            <person name="Ponting C.P."/>
            <person name="Pop M."/>
            <person name="Porcelli D."/>
            <person name="Powell J.R."/>
            <person name="Prohaska S."/>
            <person name="Pruitt K."/>
            <person name="Puig M."/>
            <person name="Quesneville H."/>
            <person name="Ram K.R."/>
            <person name="Rand D."/>
            <person name="Rasmussen M.D."/>
            <person name="Reed L.K."/>
            <person name="Reenan R."/>
            <person name="Reily A."/>
            <person name="Remington K.A."/>
            <person name="Rieger T.T."/>
            <person name="Ritchie M.G."/>
            <person name="Robin C."/>
            <person name="Rogers Y.H."/>
            <person name="Rohde C."/>
            <person name="Rozas J."/>
            <person name="Rubenfield M.J."/>
            <person name="Ruiz A."/>
            <person name="Russo S."/>
            <person name="Salzberg S.L."/>
            <person name="Sanchez-Gracia A."/>
            <person name="Saranga D.J."/>
            <person name="Sato H."/>
            <person name="Schaeffer S.W."/>
            <person name="Schatz M.C."/>
            <person name="Schlenke T."/>
            <person name="Schwartz R."/>
            <person name="Segarra C."/>
            <person name="Singh R.S."/>
            <person name="Sirot L."/>
            <person name="Sirota M."/>
            <person name="Sisneros N.B."/>
            <person name="Smith C.D."/>
            <person name="Smith T.F."/>
            <person name="Spieth J."/>
            <person name="Stage D.E."/>
            <person name="Stark A."/>
            <person name="Stephan W."/>
            <person name="Strausberg R.L."/>
            <person name="Strempel S."/>
            <person name="Sturgill D."/>
            <person name="Sutton G."/>
            <person name="Sutton G.G."/>
            <person name="Tao W."/>
            <person name="Teichmann S."/>
            <person name="Tobari Y.N."/>
            <person name="Tomimura Y."/>
            <person name="Tsolas J.M."/>
            <person name="Valente V.L."/>
            <person name="Venter E."/>
            <person name="Venter J.C."/>
            <person name="Vicario S."/>
            <person name="Vieira F.G."/>
            <person name="Vilella A.J."/>
            <person name="Villasante A."/>
            <person name="Walenz B."/>
            <person name="Wang J."/>
            <person name="Wasserman M."/>
            <person name="Watts T."/>
            <person name="Wilson D."/>
            <person name="Wilson R.K."/>
            <person name="Wing R.A."/>
            <person name="Wolfner M.F."/>
            <person name="Wong A."/>
            <person name="Wong G.K."/>
            <person name="Wu C.I."/>
            <person name="Wu G."/>
            <person name="Yamamoto D."/>
            <person name="Yang H.P."/>
            <person name="Yang S.P."/>
            <person name="Yorke J.A."/>
            <person name="Yoshida K."/>
            <person name="Zdobnov E."/>
            <person name="Zhang P."/>
            <person name="Zhang Y."/>
            <person name="Zimin A.V."/>
            <person name="Baldwin J."/>
            <person name="Abdouelleil A."/>
            <person name="Abdulkadir J."/>
            <person name="Abebe A."/>
            <person name="Abera B."/>
            <person name="Abreu J."/>
            <person name="Acer S.C."/>
            <person name="Aftuck L."/>
            <person name="Alexander A."/>
            <person name="An P."/>
            <person name="Anderson E."/>
            <person name="Anderson S."/>
            <person name="Arachi H."/>
            <person name="Azer M."/>
            <person name="Bachantsang P."/>
            <person name="Barry A."/>
            <person name="Bayul T."/>
            <person name="Berlin A."/>
            <person name="Bessette D."/>
            <person name="Bloom T."/>
            <person name="Blye J."/>
            <person name="Boguslavskiy L."/>
            <person name="Bonnet C."/>
            <person name="Boukhgalter B."/>
            <person name="Bourzgui I."/>
            <person name="Brown A."/>
            <person name="Cahill P."/>
            <person name="Channer S."/>
            <person name="Cheshatsang Y."/>
            <person name="Chuda L."/>
            <person name="Citroen M."/>
            <person name="Collymore A."/>
            <person name="Cooke P."/>
            <person name="Costello M."/>
            <person name="D'Aco K."/>
            <person name="Daza R."/>
            <person name="De Haan G."/>
            <person name="DeGray S."/>
            <person name="DeMaso C."/>
            <person name="Dhargay N."/>
            <person name="Dooley K."/>
            <person name="Dooley E."/>
            <person name="Doricent M."/>
            <person name="Dorje P."/>
            <person name="Dorjee K."/>
            <person name="Dupes A."/>
            <person name="Elong R."/>
            <person name="Falk J."/>
            <person name="Farina A."/>
            <person name="Faro S."/>
            <person name="Ferguson D."/>
            <person name="Fisher S."/>
            <person name="Foley C.D."/>
            <person name="Franke A."/>
            <person name="Friedrich D."/>
            <person name="Gadbois L."/>
            <person name="Gearin G."/>
            <person name="Gearin C.R."/>
            <person name="Giannoukos G."/>
            <person name="Goode T."/>
            <person name="Graham J."/>
            <person name="Grandbois E."/>
            <person name="Grewal S."/>
            <person name="Gyaltsen K."/>
            <person name="Hafez N."/>
            <person name="Hagos B."/>
            <person name="Hall J."/>
            <person name="Henson C."/>
            <person name="Hollinger A."/>
            <person name="Honan T."/>
            <person name="Huard M.D."/>
            <person name="Hughes L."/>
            <person name="Hurhula B."/>
            <person name="Husby M.E."/>
            <person name="Kamat A."/>
            <person name="Kanga B."/>
            <person name="Kashin S."/>
            <person name="Khazanovich D."/>
            <person name="Kisner P."/>
            <person name="Lance K."/>
            <person name="Lara M."/>
            <person name="Lee W."/>
            <person name="Lennon N."/>
            <person name="Letendre F."/>
            <person name="LeVine R."/>
            <person name="Lipovsky A."/>
            <person name="Liu X."/>
            <person name="Liu J."/>
            <person name="Liu S."/>
            <person name="Lokyitsang T."/>
            <person name="Lokyitsang Y."/>
            <person name="Lubonja R."/>
            <person name="Lui A."/>
            <person name="MacDonald P."/>
            <person name="Magnisalis V."/>
            <person name="Maru K."/>
            <person name="Matthews C."/>
            <person name="McCusker W."/>
            <person name="McDonough S."/>
            <person name="Mehta T."/>
            <person name="Meldrim J."/>
            <person name="Meneus L."/>
            <person name="Mihai O."/>
            <person name="Mihalev A."/>
            <person name="Mihova T."/>
            <person name="Mittelman R."/>
            <person name="Mlenga V."/>
            <person name="Montmayeur A."/>
            <person name="Mulrain L."/>
            <person name="Navidi A."/>
            <person name="Naylor J."/>
            <person name="Negash T."/>
            <person name="Nguyen T."/>
            <person name="Nguyen N."/>
            <person name="Nicol R."/>
            <person name="Norbu C."/>
            <person name="Norbu N."/>
            <person name="Novod N."/>
            <person name="O'Neill B."/>
            <person name="Osman S."/>
            <person name="Markiewicz E."/>
            <person name="Oyono O.L."/>
            <person name="Patti C."/>
            <person name="Phunkhang P."/>
            <person name="Pierre F."/>
            <person name="Priest M."/>
            <person name="Raghuraman S."/>
            <person name="Rege F."/>
            <person name="Reyes R."/>
            <person name="Rise C."/>
            <person name="Rogov P."/>
            <person name="Ross K."/>
            <person name="Ryan E."/>
            <person name="Settipalli S."/>
            <person name="Shea T."/>
            <person name="Sherpa N."/>
            <person name="Shi L."/>
            <person name="Shih D."/>
            <person name="Sparrow T."/>
            <person name="Spaulding J."/>
            <person name="Stalker J."/>
            <person name="Stange-Thomann N."/>
            <person name="Stavropoulos S."/>
            <person name="Stone C."/>
            <person name="Strader C."/>
            <person name="Tesfaye S."/>
            <person name="Thomson T."/>
            <person name="Thoulutsang Y."/>
            <person name="Thoulutsang D."/>
            <person name="Topham K."/>
            <person name="Topping I."/>
            <person name="Tsamla T."/>
            <person name="Vassiliev H."/>
            <person name="Vo A."/>
            <person name="Wangchuk T."/>
            <person name="Wangdi T."/>
            <person name="Weiand M."/>
            <person name="Wilkinson J."/>
            <person name="Wilson A."/>
            <person name="Yadav S."/>
            <person name="Young G."/>
            <person name="Yu Q."/>
            <person name="Zembek L."/>
            <person name="Zhong D."/>
            <person name="Zimmer A."/>
            <person name="Zwirko Z."/>
            <person name="Jaffe D.B."/>
            <person name="Alvarez P."/>
            <person name="Brockman W."/>
            <person name="Butler J."/>
            <person name="Chin C."/>
            <person name="Gnerre S."/>
            <person name="Grabherr M."/>
            <person name="Kleber M."/>
            <person name="Mauceli E."/>
            <person name="MacCallum I."/>
        </authorList>
    </citation>
    <scope>NUCLEOTIDE SEQUENCE [LARGE SCALE GENOMIC DNA]</scope>
    <source>
        <strain evidence="8">Tucson 15287-2541.00</strain>
    </source>
</reference>
<dbReference type="PROSITE" id="PS00292">
    <property type="entry name" value="CYCLINS"/>
    <property type="match status" value="1"/>
</dbReference>
<dbReference type="AlphaFoldDB" id="B4JJW1"/>
<keyword evidence="2 4" id="KW-0195">Cyclin</keyword>
<dbReference type="InterPro" id="IPR036915">
    <property type="entry name" value="Cyclin-like_sf"/>
</dbReference>
<dbReference type="FunCoup" id="B4JJW1">
    <property type="interactions" value="624"/>
</dbReference>
<name>B4JJW1_DROGR</name>
<dbReference type="SMART" id="SM00385">
    <property type="entry name" value="CYCLIN"/>
    <property type="match status" value="1"/>
</dbReference>
<evidence type="ECO:0000313" key="8">
    <source>
        <dbReference type="Proteomes" id="UP000001070"/>
    </source>
</evidence>
<dbReference type="SUPFAM" id="SSF47954">
    <property type="entry name" value="Cyclin-like"/>
    <property type="match status" value="2"/>
</dbReference>
<dbReference type="eggNOG" id="KOG0656">
    <property type="taxonomic scope" value="Eukaryota"/>
</dbReference>
<protein>
    <submittedName>
        <fullName evidence="7">GH12170</fullName>
    </submittedName>
</protein>
<dbReference type="KEGG" id="dgr:6564908"/>
<feature type="domain" description="Cyclin C-terminal" evidence="6">
    <location>
        <begin position="144"/>
        <end position="264"/>
    </location>
</feature>
<dbReference type="GO" id="GO:0000278">
    <property type="term" value="P:mitotic cell cycle"/>
    <property type="evidence" value="ECO:0007669"/>
    <property type="project" value="UniProtKB-ARBA"/>
</dbReference>
<dbReference type="Gene3D" id="1.10.472.10">
    <property type="entry name" value="Cyclin-like"/>
    <property type="match status" value="2"/>
</dbReference>
<dbReference type="FunFam" id="1.10.472.10:FF:000003">
    <property type="entry name" value="G1/S-specific cyclin-D2"/>
    <property type="match status" value="1"/>
</dbReference>
<dbReference type="InterPro" id="IPR006671">
    <property type="entry name" value="Cyclin_N"/>
</dbReference>
<keyword evidence="3" id="KW-0131">Cell cycle</keyword>
<evidence type="ECO:0000256" key="1">
    <source>
        <dbReference type="ARBA" id="ARBA00022618"/>
    </source>
</evidence>
<dbReference type="InParanoid" id="B4JJW1"/>
<keyword evidence="1" id="KW-0132">Cell division</keyword>
<feature type="domain" description="Cyclin-like" evidence="5">
    <location>
        <begin position="49"/>
        <end position="135"/>
    </location>
</feature>
<dbReference type="SMR" id="B4JJW1"/>
<dbReference type="InterPro" id="IPR048258">
    <property type="entry name" value="Cyclins_cyclin-box"/>
</dbReference>
<dbReference type="PANTHER" id="PTHR10177">
    <property type="entry name" value="CYCLINS"/>
    <property type="match status" value="1"/>
</dbReference>
<dbReference type="OMA" id="CFGSKTH"/>
<organism evidence="8">
    <name type="scientific">Drosophila grimshawi</name>
    <name type="common">Hawaiian fruit fly</name>
    <name type="synonym">Idiomyia grimshawi</name>
    <dbReference type="NCBI Taxonomy" id="7222"/>
    <lineage>
        <taxon>Eukaryota</taxon>
        <taxon>Metazoa</taxon>
        <taxon>Ecdysozoa</taxon>
        <taxon>Arthropoda</taxon>
        <taxon>Hexapoda</taxon>
        <taxon>Insecta</taxon>
        <taxon>Pterygota</taxon>
        <taxon>Neoptera</taxon>
        <taxon>Endopterygota</taxon>
        <taxon>Diptera</taxon>
        <taxon>Brachycera</taxon>
        <taxon>Muscomorpha</taxon>
        <taxon>Ephydroidea</taxon>
        <taxon>Drosophilidae</taxon>
        <taxon>Drosophila</taxon>
        <taxon>Hawaiian Drosophila</taxon>
    </lineage>
</organism>
<accession>B4JJW1</accession>
<sequence length="272" mass="31291">MVVTDPIFKSDRCLENALKSEEKHQHIIETYFKTVQKDITPPMRKIVAEWMMEVCAEEKCQEEVVLLALNYMDRFLSTKSVRKTHLQILAAACLLLASKLREPSCRALSAELLVLYTDNSIYKDDLIKWELYVLSRLGWDLSSVTPLDFLELLIIRLPISCKHFSDLNIDKVRQHAQAFISLAAKEHRFSKYTSSTIAASSIAASISGLNWHLGTGHNIHFLLSLLTDLTSVGQDQLQQCMILMEAIFEEHSRKLQPREKSELLNGYYNRRY</sequence>